<keyword evidence="4" id="KW-0067">ATP-binding</keyword>
<organism evidence="6 7">
    <name type="scientific">Tieghemostelium lacteum</name>
    <name type="common">Slime mold</name>
    <name type="synonym">Dictyostelium lacteum</name>
    <dbReference type="NCBI Taxonomy" id="361077"/>
    <lineage>
        <taxon>Eukaryota</taxon>
        <taxon>Amoebozoa</taxon>
        <taxon>Evosea</taxon>
        <taxon>Eumycetozoa</taxon>
        <taxon>Dictyostelia</taxon>
        <taxon>Dictyosteliales</taxon>
        <taxon>Raperosteliaceae</taxon>
        <taxon>Tieghemostelium</taxon>
    </lineage>
</organism>
<dbReference type="InterPro" id="IPR027417">
    <property type="entry name" value="P-loop_NTPase"/>
</dbReference>
<evidence type="ECO:0000256" key="2">
    <source>
        <dbReference type="ARBA" id="ARBA00022490"/>
    </source>
</evidence>
<dbReference type="InterPro" id="IPR050168">
    <property type="entry name" value="AAA_ATPase_domain"/>
</dbReference>
<keyword evidence="2" id="KW-0963">Cytoplasm</keyword>
<evidence type="ECO:0000313" key="7">
    <source>
        <dbReference type="Proteomes" id="UP000076078"/>
    </source>
</evidence>
<dbReference type="GO" id="GO:0005737">
    <property type="term" value="C:cytoplasm"/>
    <property type="evidence" value="ECO:0007669"/>
    <property type="project" value="UniProtKB-SubCell"/>
</dbReference>
<evidence type="ECO:0000259" key="5">
    <source>
        <dbReference type="SMART" id="SM00382"/>
    </source>
</evidence>
<dbReference type="Gene3D" id="1.10.8.60">
    <property type="match status" value="2"/>
</dbReference>
<dbReference type="PANTHER" id="PTHR23077:SF117">
    <property type="entry name" value="AAA+ ATPASE DOMAIN-CONTAINING PROTEIN"/>
    <property type="match status" value="1"/>
</dbReference>
<dbReference type="PANTHER" id="PTHR23077">
    <property type="entry name" value="AAA-FAMILY ATPASE"/>
    <property type="match status" value="1"/>
</dbReference>
<keyword evidence="7" id="KW-1185">Reference proteome</keyword>
<dbReference type="InterPro" id="IPR003959">
    <property type="entry name" value="ATPase_AAA_core"/>
</dbReference>
<evidence type="ECO:0000256" key="4">
    <source>
        <dbReference type="ARBA" id="ARBA00022840"/>
    </source>
</evidence>
<evidence type="ECO:0000256" key="1">
    <source>
        <dbReference type="ARBA" id="ARBA00004496"/>
    </source>
</evidence>
<proteinExistence type="predicted"/>
<protein>
    <submittedName>
        <fullName evidence="6">Putative ATPase</fullName>
    </submittedName>
</protein>
<dbReference type="InterPro" id="IPR003593">
    <property type="entry name" value="AAA+_ATPase"/>
</dbReference>
<comment type="caution">
    <text evidence="6">The sequence shown here is derived from an EMBL/GenBank/DDBJ whole genome shotgun (WGS) entry which is preliminary data.</text>
</comment>
<evidence type="ECO:0000256" key="3">
    <source>
        <dbReference type="ARBA" id="ARBA00022741"/>
    </source>
</evidence>
<dbReference type="OrthoDB" id="10254455at2759"/>
<comment type="subcellular location">
    <subcellularLocation>
        <location evidence="1">Cytoplasm</location>
    </subcellularLocation>
</comment>
<dbReference type="PROSITE" id="PS00674">
    <property type="entry name" value="AAA"/>
    <property type="match status" value="1"/>
</dbReference>
<dbReference type="STRING" id="361077.A0A151ZBA8"/>
<gene>
    <name evidence="6" type="ORF">DLAC_08147</name>
</gene>
<reference evidence="6 7" key="1">
    <citation type="submission" date="2015-12" db="EMBL/GenBank/DDBJ databases">
        <title>Dictyostelia acquired genes for synthesis and detection of signals that induce cell-type specialization by lateral gene transfer from prokaryotes.</title>
        <authorList>
            <person name="Gloeckner G."/>
            <person name="Schaap P."/>
        </authorList>
    </citation>
    <scope>NUCLEOTIDE SEQUENCE [LARGE SCALE GENOMIC DNA]</scope>
    <source>
        <strain evidence="6 7">TK</strain>
    </source>
</reference>
<dbReference type="InterPro" id="IPR003960">
    <property type="entry name" value="ATPase_AAA_CS"/>
</dbReference>
<dbReference type="Proteomes" id="UP000076078">
    <property type="component" value="Unassembled WGS sequence"/>
</dbReference>
<dbReference type="SMART" id="SM00382">
    <property type="entry name" value="AAA"/>
    <property type="match status" value="2"/>
</dbReference>
<dbReference type="OMA" id="HEAKANF"/>
<feature type="domain" description="AAA+ ATPase" evidence="5">
    <location>
        <begin position="287"/>
        <end position="421"/>
    </location>
</feature>
<name>A0A151ZBA8_TIELA</name>
<sequence>MECKVGLIIPSLHINQNRETVLVNRYKNQIYNTQTRVFISTNDLEDIIHHFNRDYIFDFRSELFILYNSSSDTDKILSVSTVSIHHTLNEREIKVTTQSNALKKQNVTLWFLKEHLDALQLKQDQIIYFDTISTYRVPKIEHLILSNTTNDNEDHSSLFLNKWSIVGIQPDLPLTYPRGEINLFQRTGKITTYRYKIVQQQTLNSNLENQLNQLSIQPEDGLENRFMLVSSNTTYEYVQSDKISNIDRDKEIGALFGHQYEQIRNLIKTSFRDEKALNRLKKMNIQPIGSLLIHGPPSCGKSTMIDLISKEFNINKVMVNFNDIHKYQPTSKGMILKHNQAKYESAMMIIDQIDEIFPETGDSSRSRQELNGDQLTTVFLDMIQSAYSNGIFIVGITSKLPSLSNYVTSQFDEIIKILPPTLSERVEIFKYYLSQGDIVDVNSQHNLQVIQSTSEDCNGYMGGDISTMCRDAILQLMKRSKGCTSPPMLLEKDDFINPYGLFKNNTKTILSKMSPSSPKIRWVDIGGLELVKKSLKEMVIWDYHYGDSIKRLGIQTSTGILLYGPPGTGKTMLASACAHEAKANFISVNIADVVQGDYGESEKILSELFKTAILNAPCVVFIDEIQSIFGHKETTGSHGRKLISQLLIELDEINIHNRSPNASKTGKVMLLAATNLPQAIDKSFLRPGRFDKLLYVEPPNNKDRLAILEGLVKKNNIKLDSDVDLSYIADITLNYTGSDLNGLLKKSGIYTIQRDMKADCISKLDIFKVIGETTPTFTYKQMKLFEDWEKSRLEKFKNG</sequence>
<dbReference type="InterPro" id="IPR041569">
    <property type="entry name" value="AAA_lid_3"/>
</dbReference>
<accession>A0A151ZBA8</accession>
<evidence type="ECO:0000313" key="6">
    <source>
        <dbReference type="EMBL" id="KYQ91221.1"/>
    </source>
</evidence>
<dbReference type="InParanoid" id="A0A151ZBA8"/>
<dbReference type="Pfam" id="PF17862">
    <property type="entry name" value="AAA_lid_3"/>
    <property type="match status" value="1"/>
</dbReference>
<dbReference type="SUPFAM" id="SSF52540">
    <property type="entry name" value="P-loop containing nucleoside triphosphate hydrolases"/>
    <property type="match status" value="2"/>
</dbReference>
<dbReference type="FunFam" id="3.40.50.300:FF:001054">
    <property type="entry name" value="ATPase, AAA family, putative"/>
    <property type="match status" value="1"/>
</dbReference>
<dbReference type="EMBL" id="LODT01000035">
    <property type="protein sequence ID" value="KYQ91221.1"/>
    <property type="molecule type" value="Genomic_DNA"/>
</dbReference>
<dbReference type="Pfam" id="PF00004">
    <property type="entry name" value="AAA"/>
    <property type="match status" value="2"/>
</dbReference>
<dbReference type="AlphaFoldDB" id="A0A151ZBA8"/>
<dbReference type="Gene3D" id="3.40.50.300">
    <property type="entry name" value="P-loop containing nucleotide triphosphate hydrolases"/>
    <property type="match status" value="2"/>
</dbReference>
<dbReference type="GO" id="GO:0005524">
    <property type="term" value="F:ATP binding"/>
    <property type="evidence" value="ECO:0007669"/>
    <property type="project" value="UniProtKB-KW"/>
</dbReference>
<dbReference type="GO" id="GO:0016887">
    <property type="term" value="F:ATP hydrolysis activity"/>
    <property type="evidence" value="ECO:0007669"/>
    <property type="project" value="InterPro"/>
</dbReference>
<feature type="domain" description="AAA+ ATPase" evidence="5">
    <location>
        <begin position="556"/>
        <end position="700"/>
    </location>
</feature>
<keyword evidence="3" id="KW-0547">Nucleotide-binding</keyword>